<gene>
    <name evidence="1" type="ORF">GcC1_115024</name>
</gene>
<reference evidence="1 2" key="1">
    <citation type="journal article" date="2018" name="BMC Genomics">
        <title>Comparative genome analyses reveal sequence features reflecting distinct modes of host-adaptation between dicot and monocot powdery mildew.</title>
        <authorList>
            <person name="Wu Y."/>
            <person name="Ma X."/>
            <person name="Pan Z."/>
            <person name="Kale S.D."/>
            <person name="Song Y."/>
            <person name="King H."/>
            <person name="Zhang Q."/>
            <person name="Presley C."/>
            <person name="Deng X."/>
            <person name="Wei C.I."/>
            <person name="Xiao S."/>
        </authorList>
    </citation>
    <scope>NUCLEOTIDE SEQUENCE [LARGE SCALE GENOMIC DNA]</scope>
    <source>
        <strain evidence="1">UCSC1</strain>
    </source>
</reference>
<dbReference type="AlphaFoldDB" id="A0A420I810"/>
<name>A0A420I810_9PEZI</name>
<evidence type="ECO:0000313" key="1">
    <source>
        <dbReference type="EMBL" id="RKF65821.1"/>
    </source>
</evidence>
<protein>
    <submittedName>
        <fullName evidence="1">Uncharacterized protein</fullName>
    </submittedName>
</protein>
<dbReference type="EMBL" id="MCBR01011570">
    <property type="protein sequence ID" value="RKF65821.1"/>
    <property type="molecule type" value="Genomic_DNA"/>
</dbReference>
<comment type="caution">
    <text evidence="1">The sequence shown here is derived from an EMBL/GenBank/DDBJ whole genome shotgun (WGS) entry which is preliminary data.</text>
</comment>
<sequence length="62" mass="6910">MKIPLPNLQSTLQDKGNANRAVKILIRENVSPEFMGIFDAHVDMSGQIKSITKEVSLSYYDG</sequence>
<proteinExistence type="predicted"/>
<accession>A0A420I810</accession>
<evidence type="ECO:0000313" key="2">
    <source>
        <dbReference type="Proteomes" id="UP000285405"/>
    </source>
</evidence>
<dbReference type="Proteomes" id="UP000285405">
    <property type="component" value="Unassembled WGS sequence"/>
</dbReference>
<organism evidence="1 2">
    <name type="scientific">Golovinomyces cichoracearum</name>
    <dbReference type="NCBI Taxonomy" id="62708"/>
    <lineage>
        <taxon>Eukaryota</taxon>
        <taxon>Fungi</taxon>
        <taxon>Dikarya</taxon>
        <taxon>Ascomycota</taxon>
        <taxon>Pezizomycotina</taxon>
        <taxon>Leotiomycetes</taxon>
        <taxon>Erysiphales</taxon>
        <taxon>Erysiphaceae</taxon>
        <taxon>Golovinomyces</taxon>
    </lineage>
</organism>